<dbReference type="RefSeq" id="XP_056066766.1">
    <property type="nucleotide sequence ID" value="XM_056219639.1"/>
</dbReference>
<comment type="caution">
    <text evidence="2">The sequence shown here is derived from an EMBL/GenBank/DDBJ whole genome shotgun (WGS) entry which is preliminary data.</text>
</comment>
<reference evidence="2" key="1">
    <citation type="submission" date="2022-10" db="EMBL/GenBank/DDBJ databases">
        <title>Tapping the CABI collections for fungal endophytes: first genome assemblies for Collariella, Neodidymelliopsis, Ascochyta clinopodiicola, Didymella pomorum, Didymosphaeria variabile, Neocosmospora piperis and Neocucurbitaria cava.</title>
        <authorList>
            <person name="Hill R."/>
        </authorList>
    </citation>
    <scope>NUCLEOTIDE SEQUENCE</scope>
    <source>
        <strain evidence="2">IMI 356815</strain>
    </source>
</reference>
<protein>
    <submittedName>
        <fullName evidence="2">Uncharacterized protein</fullName>
    </submittedName>
</protein>
<feature type="region of interest" description="Disordered" evidence="1">
    <location>
        <begin position="232"/>
        <end position="259"/>
    </location>
</feature>
<gene>
    <name evidence="2" type="ORF">N0V89_010899</name>
</gene>
<dbReference type="Proteomes" id="UP001140513">
    <property type="component" value="Unassembled WGS sequence"/>
</dbReference>
<dbReference type="EMBL" id="JAPEUX010000008">
    <property type="protein sequence ID" value="KAJ4346966.1"/>
    <property type="molecule type" value="Genomic_DNA"/>
</dbReference>
<accession>A0A9W8XE80</accession>
<name>A0A9W8XE80_9PLEO</name>
<evidence type="ECO:0000313" key="3">
    <source>
        <dbReference type="Proteomes" id="UP001140513"/>
    </source>
</evidence>
<dbReference type="GeneID" id="80914429"/>
<sequence>MSLANSKYARKTPLETLAQSKAEKLKQDKARATRLLNRLQWKAESLAVSYLRAIEILRAEIDQNGYIDSGVELRYAFMRSTDSKQAESMFKVDFFEFYTLLERYISSSLEIMGVHVSGTAPRTNVNPLKYITNPDLHRTRPRALHAFHANLLEALDDPNCPLHVSLGNQEVRIQLGIAKDYRNAWKDADEKVTKTNGCDRDEESQKNVRLEDLDLDTMLRYLLAACEHAHGTVQERPDANPNDFTSRDFEHQAQQQNTSKTLEMEDVPFEYMDDAMDLD</sequence>
<dbReference type="AlphaFoldDB" id="A0A9W8XE80"/>
<proteinExistence type="predicted"/>
<dbReference type="OrthoDB" id="3858188at2759"/>
<evidence type="ECO:0000313" key="2">
    <source>
        <dbReference type="EMBL" id="KAJ4346966.1"/>
    </source>
</evidence>
<keyword evidence="3" id="KW-1185">Reference proteome</keyword>
<organism evidence="2 3">
    <name type="scientific">Didymosphaeria variabile</name>
    <dbReference type="NCBI Taxonomy" id="1932322"/>
    <lineage>
        <taxon>Eukaryota</taxon>
        <taxon>Fungi</taxon>
        <taxon>Dikarya</taxon>
        <taxon>Ascomycota</taxon>
        <taxon>Pezizomycotina</taxon>
        <taxon>Dothideomycetes</taxon>
        <taxon>Pleosporomycetidae</taxon>
        <taxon>Pleosporales</taxon>
        <taxon>Massarineae</taxon>
        <taxon>Didymosphaeriaceae</taxon>
        <taxon>Didymosphaeria</taxon>
    </lineage>
</organism>
<evidence type="ECO:0000256" key="1">
    <source>
        <dbReference type="SAM" id="MobiDB-lite"/>
    </source>
</evidence>